<dbReference type="InterPro" id="IPR035965">
    <property type="entry name" value="PAS-like_dom_sf"/>
</dbReference>
<dbReference type="PROSITE" id="PS50112">
    <property type="entry name" value="PAS"/>
    <property type="match status" value="1"/>
</dbReference>
<dbReference type="SMART" id="SM00091">
    <property type="entry name" value="PAS"/>
    <property type="match status" value="1"/>
</dbReference>
<keyword evidence="5" id="KW-0418">Kinase</keyword>
<dbReference type="CDD" id="cd00130">
    <property type="entry name" value="PAS"/>
    <property type="match status" value="1"/>
</dbReference>
<organism evidence="5 6">
    <name type="scientific">Thalassospira xianhensis MCCC 1A02616</name>
    <dbReference type="NCBI Taxonomy" id="1177929"/>
    <lineage>
        <taxon>Bacteria</taxon>
        <taxon>Pseudomonadati</taxon>
        <taxon>Pseudomonadota</taxon>
        <taxon>Alphaproteobacteria</taxon>
        <taxon>Rhodospirillales</taxon>
        <taxon>Thalassospiraceae</taxon>
        <taxon>Thalassospira</taxon>
    </lineage>
</organism>
<comment type="caution">
    <text evidence="5">The sequence shown here is derived from an EMBL/GenBank/DDBJ whole genome shotgun (WGS) entry which is preliminary data.</text>
</comment>
<reference evidence="5 6" key="1">
    <citation type="submission" date="2014-07" db="EMBL/GenBank/DDBJ databases">
        <title>Draft genome sequence of Thalassospira xianhensis P-4 (MCCC 1A02616).</title>
        <authorList>
            <person name="Lai Q."/>
            <person name="Shao Z."/>
        </authorList>
    </citation>
    <scope>NUCLEOTIDE SEQUENCE [LARGE SCALE GENOMIC DNA]</scope>
    <source>
        <strain evidence="5 6">MCCC 1A02616</strain>
    </source>
</reference>
<evidence type="ECO:0000313" key="5">
    <source>
        <dbReference type="EMBL" id="RCK05216.1"/>
    </source>
</evidence>
<keyword evidence="6" id="KW-1185">Reference proteome</keyword>
<dbReference type="InterPro" id="IPR000014">
    <property type="entry name" value="PAS"/>
</dbReference>
<feature type="domain" description="PAS" evidence="3">
    <location>
        <begin position="25"/>
        <end position="78"/>
    </location>
</feature>
<dbReference type="InterPro" id="IPR011495">
    <property type="entry name" value="Sig_transdc_His_kin_sub2_dim/P"/>
</dbReference>
<protein>
    <submittedName>
        <fullName evidence="5">Histidine kinase</fullName>
    </submittedName>
</protein>
<dbReference type="InterPro" id="IPR003594">
    <property type="entry name" value="HATPase_dom"/>
</dbReference>
<feature type="compositionally biased region" description="Polar residues" evidence="1">
    <location>
        <begin position="1"/>
        <end position="18"/>
    </location>
</feature>
<dbReference type="Pfam" id="PF02518">
    <property type="entry name" value="HATPase_c"/>
    <property type="match status" value="1"/>
</dbReference>
<sequence length="357" mass="39537">MEDLSASHTDGSGSTMTGQHVAFEEDHRFRRVVEYAPNAMILVDATGRIEMVNAETEKVFGYTRDELLGQPVDVLVPDRFRHHHAGLRNSFIAAPGPRPMGPGRDLYALRKDGSEFPVEIGLNPIAEGDRVQVLAAIVDISDRKSRQERLEKSLQEKEILLSEVHHRVKNNLQIVHSLLDMQTANVKDDLAREILRDSCNRVRSMAQIHQTLYQSEDVSRVDFNYFCDALINSLLVTFNTDPDRINFERDLGSVSLPIGKAVPCGLIANELITNALKHAFPGNSPGNISLVAQELDSNLIELSLTDDGVGFPDGFCVDSSDGLGLQLVELLTDQLGGTLDIRSGKPTRITIRFTIQD</sequence>
<evidence type="ECO:0000313" key="6">
    <source>
        <dbReference type="Proteomes" id="UP000252419"/>
    </source>
</evidence>
<evidence type="ECO:0000259" key="4">
    <source>
        <dbReference type="PROSITE" id="PS50113"/>
    </source>
</evidence>
<evidence type="ECO:0000259" key="2">
    <source>
        <dbReference type="PROSITE" id="PS50109"/>
    </source>
</evidence>
<dbReference type="PANTHER" id="PTHR43065:SF23">
    <property type="entry name" value="SENSOR HISTIDINE KINASE PDTAS"/>
    <property type="match status" value="1"/>
</dbReference>
<dbReference type="PROSITE" id="PS50109">
    <property type="entry name" value="HIS_KIN"/>
    <property type="match status" value="1"/>
</dbReference>
<dbReference type="SUPFAM" id="SSF55874">
    <property type="entry name" value="ATPase domain of HSP90 chaperone/DNA topoisomerase II/histidine kinase"/>
    <property type="match status" value="1"/>
</dbReference>
<gene>
    <name evidence="5" type="ORF">TH5_15210</name>
</gene>
<dbReference type="InterPro" id="IPR036890">
    <property type="entry name" value="HATPase_C_sf"/>
</dbReference>
<dbReference type="AlphaFoldDB" id="A0A367UA75"/>
<proteinExistence type="predicted"/>
<accession>A0A367UA75</accession>
<feature type="domain" description="Histidine kinase" evidence="2">
    <location>
        <begin position="163"/>
        <end position="357"/>
    </location>
</feature>
<evidence type="ECO:0000259" key="3">
    <source>
        <dbReference type="PROSITE" id="PS50112"/>
    </source>
</evidence>
<dbReference type="PANTHER" id="PTHR43065">
    <property type="entry name" value="SENSOR HISTIDINE KINASE"/>
    <property type="match status" value="1"/>
</dbReference>
<dbReference type="Pfam" id="PF13426">
    <property type="entry name" value="PAS_9"/>
    <property type="match status" value="1"/>
</dbReference>
<dbReference type="SUPFAM" id="SSF55785">
    <property type="entry name" value="PYP-like sensor domain (PAS domain)"/>
    <property type="match status" value="1"/>
</dbReference>
<dbReference type="NCBIfam" id="TIGR00229">
    <property type="entry name" value="sensory_box"/>
    <property type="match status" value="1"/>
</dbReference>
<dbReference type="SMART" id="SM00387">
    <property type="entry name" value="HATPase_c"/>
    <property type="match status" value="1"/>
</dbReference>
<dbReference type="InterPro" id="IPR000700">
    <property type="entry name" value="PAS-assoc_C"/>
</dbReference>
<keyword evidence="5" id="KW-0808">Transferase</keyword>
<evidence type="ECO:0000256" key="1">
    <source>
        <dbReference type="SAM" id="MobiDB-lite"/>
    </source>
</evidence>
<dbReference type="GO" id="GO:0016301">
    <property type="term" value="F:kinase activity"/>
    <property type="evidence" value="ECO:0007669"/>
    <property type="project" value="UniProtKB-KW"/>
</dbReference>
<dbReference type="InterPro" id="IPR005467">
    <property type="entry name" value="His_kinase_dom"/>
</dbReference>
<dbReference type="Gene3D" id="3.30.450.20">
    <property type="entry name" value="PAS domain"/>
    <property type="match status" value="1"/>
</dbReference>
<name>A0A367UA75_9PROT</name>
<dbReference type="Gene3D" id="3.30.565.10">
    <property type="entry name" value="Histidine kinase-like ATPase, C-terminal domain"/>
    <property type="match status" value="1"/>
</dbReference>
<dbReference type="PROSITE" id="PS50113">
    <property type="entry name" value="PAC"/>
    <property type="match status" value="1"/>
</dbReference>
<feature type="domain" description="PAC" evidence="4">
    <location>
        <begin position="102"/>
        <end position="152"/>
    </location>
</feature>
<dbReference type="Pfam" id="PF07568">
    <property type="entry name" value="HisKA_2"/>
    <property type="match status" value="1"/>
</dbReference>
<dbReference type="EMBL" id="JPWA01000018">
    <property type="protein sequence ID" value="RCK05216.1"/>
    <property type="molecule type" value="Genomic_DNA"/>
</dbReference>
<feature type="region of interest" description="Disordered" evidence="1">
    <location>
        <begin position="1"/>
        <end position="20"/>
    </location>
</feature>
<dbReference type="Proteomes" id="UP000252419">
    <property type="component" value="Unassembled WGS sequence"/>
</dbReference>